<dbReference type="AlphaFoldDB" id="A0A6C0D6V3"/>
<feature type="transmembrane region" description="Helical" evidence="1">
    <location>
        <begin position="63"/>
        <end position="81"/>
    </location>
</feature>
<proteinExistence type="predicted"/>
<keyword evidence="1" id="KW-1133">Transmembrane helix</keyword>
<keyword evidence="1" id="KW-0472">Membrane</keyword>
<feature type="transmembrane region" description="Helical" evidence="1">
    <location>
        <begin position="12"/>
        <end position="29"/>
    </location>
</feature>
<reference evidence="2" key="1">
    <citation type="journal article" date="2020" name="Nature">
        <title>Giant virus diversity and host interactions through global metagenomics.</title>
        <authorList>
            <person name="Schulz F."/>
            <person name="Roux S."/>
            <person name="Paez-Espino D."/>
            <person name="Jungbluth S."/>
            <person name="Walsh D.A."/>
            <person name="Denef V.J."/>
            <person name="McMahon K.D."/>
            <person name="Konstantinidis K.T."/>
            <person name="Eloe-Fadrosh E.A."/>
            <person name="Kyrpides N.C."/>
            <person name="Woyke T."/>
        </authorList>
    </citation>
    <scope>NUCLEOTIDE SEQUENCE</scope>
    <source>
        <strain evidence="2">GVMAG-M-3300023174-124</strain>
    </source>
</reference>
<name>A0A6C0D6V3_9ZZZZ</name>
<protein>
    <submittedName>
        <fullName evidence="2">Uncharacterized protein</fullName>
    </submittedName>
</protein>
<evidence type="ECO:0000313" key="2">
    <source>
        <dbReference type="EMBL" id="QHT11864.1"/>
    </source>
</evidence>
<evidence type="ECO:0000256" key="1">
    <source>
        <dbReference type="SAM" id="Phobius"/>
    </source>
</evidence>
<accession>A0A6C0D6V3</accession>
<organism evidence="2">
    <name type="scientific">viral metagenome</name>
    <dbReference type="NCBI Taxonomy" id="1070528"/>
    <lineage>
        <taxon>unclassified sequences</taxon>
        <taxon>metagenomes</taxon>
        <taxon>organismal metagenomes</taxon>
    </lineage>
</organism>
<keyword evidence="1" id="KW-0812">Transmembrane</keyword>
<feature type="transmembrane region" description="Helical" evidence="1">
    <location>
        <begin position="101"/>
        <end position="118"/>
    </location>
</feature>
<feature type="transmembrane region" description="Helical" evidence="1">
    <location>
        <begin position="35"/>
        <end position="56"/>
    </location>
</feature>
<dbReference type="EMBL" id="MN739538">
    <property type="protein sequence ID" value="QHT11864.1"/>
    <property type="molecule type" value="Genomic_DNA"/>
</dbReference>
<sequence>MNSGLAGIHKYYLYSALFFTLFATSLFVHSNTNNYTIAIDKIAIFSIVLYGGKMLLEKLKSNLCITMFTISTFLLTIYLYYYGFLHKKYCYHPDTTIANLYHSLLHLISFIGHSLIITM</sequence>